<evidence type="ECO:0000259" key="9">
    <source>
        <dbReference type="Pfam" id="PF05649"/>
    </source>
</evidence>
<evidence type="ECO:0000313" key="10">
    <source>
        <dbReference type="EnsemblMetazoa" id="ISCW024406-PA"/>
    </source>
</evidence>
<dbReference type="Pfam" id="PF05649">
    <property type="entry name" value="Peptidase_M13_N"/>
    <property type="match status" value="1"/>
</dbReference>
<name>A0A1S4M682_IXOSC</name>
<dbReference type="Gene3D" id="3.40.390.10">
    <property type="entry name" value="Collagenase (Catalytic Domain)"/>
    <property type="match status" value="1"/>
</dbReference>
<comment type="cofactor">
    <cofactor evidence="1">
        <name>Zn(2+)</name>
        <dbReference type="ChEBI" id="CHEBI:29105"/>
    </cofactor>
</comment>
<evidence type="ECO:0000259" key="8">
    <source>
        <dbReference type="Pfam" id="PF01431"/>
    </source>
</evidence>
<keyword evidence="7" id="KW-0482">Metalloprotease</keyword>
<keyword evidence="3" id="KW-0645">Protease</keyword>
<organism evidence="10 11">
    <name type="scientific">Ixodes scapularis</name>
    <name type="common">Black-legged tick</name>
    <name type="synonym">Deer tick</name>
    <dbReference type="NCBI Taxonomy" id="6945"/>
    <lineage>
        <taxon>Eukaryota</taxon>
        <taxon>Metazoa</taxon>
        <taxon>Ecdysozoa</taxon>
        <taxon>Arthropoda</taxon>
        <taxon>Chelicerata</taxon>
        <taxon>Arachnida</taxon>
        <taxon>Acari</taxon>
        <taxon>Parasitiformes</taxon>
        <taxon>Ixodida</taxon>
        <taxon>Ixodoidea</taxon>
        <taxon>Ixodidae</taxon>
        <taxon>Ixodinae</taxon>
        <taxon>Ixodes</taxon>
    </lineage>
</organism>
<dbReference type="InterPro" id="IPR000718">
    <property type="entry name" value="Peptidase_M13"/>
</dbReference>
<dbReference type="STRING" id="6945.B7PLU3"/>
<dbReference type="InterPro" id="IPR042089">
    <property type="entry name" value="Peptidase_M13_dom_2"/>
</dbReference>
<dbReference type="EMBL" id="ABJB010636860">
    <property type="status" value="NOT_ANNOTATED_CDS"/>
    <property type="molecule type" value="Genomic_DNA"/>
</dbReference>
<comment type="similarity">
    <text evidence="2">Belongs to the peptidase M13 family.</text>
</comment>
<dbReference type="CDD" id="cd08662">
    <property type="entry name" value="M13"/>
    <property type="match status" value="1"/>
</dbReference>
<dbReference type="Proteomes" id="UP000001555">
    <property type="component" value="Unassembled WGS sequence"/>
</dbReference>
<dbReference type="SUPFAM" id="SSF55486">
    <property type="entry name" value="Metalloproteases ('zincins'), catalytic domain"/>
    <property type="match status" value="1"/>
</dbReference>
<evidence type="ECO:0000256" key="5">
    <source>
        <dbReference type="ARBA" id="ARBA00022801"/>
    </source>
</evidence>
<reference evidence="10" key="2">
    <citation type="submission" date="2020-05" db="UniProtKB">
        <authorList>
            <consortium name="EnsemblMetazoa"/>
        </authorList>
    </citation>
    <scope>IDENTIFICATION</scope>
    <source>
        <strain evidence="10">wikel</strain>
    </source>
</reference>
<keyword evidence="6" id="KW-0862">Zinc</keyword>
<dbReference type="InterPro" id="IPR024079">
    <property type="entry name" value="MetalloPept_cat_dom_sf"/>
</dbReference>
<dbReference type="PRINTS" id="PR00786">
    <property type="entry name" value="NEPRILYSIN"/>
</dbReference>
<protein>
    <submittedName>
        <fullName evidence="10">Endothelin-converting enzyme, putative</fullName>
    </submittedName>
</protein>
<accession>A0A1S4M682</accession>
<evidence type="ECO:0000256" key="1">
    <source>
        <dbReference type="ARBA" id="ARBA00001947"/>
    </source>
</evidence>
<dbReference type="VEuPathDB" id="VectorBase:ISCP_002285"/>
<evidence type="ECO:0000256" key="2">
    <source>
        <dbReference type="ARBA" id="ARBA00007357"/>
    </source>
</evidence>
<feature type="domain" description="Peptidase M13 N-terminal" evidence="9">
    <location>
        <begin position="60"/>
        <end position="418"/>
    </location>
</feature>
<dbReference type="InterPro" id="IPR008753">
    <property type="entry name" value="Peptidase_M13_N"/>
</dbReference>
<dbReference type="HOGENOM" id="CLU_006187_4_3_1"/>
<dbReference type="Pfam" id="PF01431">
    <property type="entry name" value="Peptidase_M13"/>
    <property type="match status" value="1"/>
</dbReference>
<proteinExistence type="inferred from homology"/>
<dbReference type="PANTHER" id="PTHR11733:SF241">
    <property type="entry name" value="GH26575P-RELATED"/>
    <property type="match status" value="1"/>
</dbReference>
<dbReference type="VEuPathDB" id="VectorBase:ISCW024406"/>
<keyword evidence="11" id="KW-1185">Reference proteome</keyword>
<dbReference type="VEuPathDB" id="VectorBase:ISCI024406"/>
<dbReference type="Gene3D" id="1.10.1380.10">
    <property type="entry name" value="Neutral endopeptidase , domain2"/>
    <property type="match status" value="1"/>
</dbReference>
<dbReference type="PANTHER" id="PTHR11733">
    <property type="entry name" value="ZINC METALLOPROTEASE FAMILY M13 NEPRILYSIN-RELATED"/>
    <property type="match status" value="1"/>
</dbReference>
<reference evidence="11" key="1">
    <citation type="submission" date="2008-03" db="EMBL/GenBank/DDBJ databases">
        <title>Annotation of Ixodes scapularis.</title>
        <authorList>
            <consortium name="Ixodes scapularis Genome Project Consortium"/>
            <person name="Caler E."/>
            <person name="Hannick L.I."/>
            <person name="Bidwell S."/>
            <person name="Joardar V."/>
            <person name="Thiagarajan M."/>
            <person name="Amedeo P."/>
            <person name="Galinsky K.J."/>
            <person name="Schobel S."/>
            <person name="Inman J."/>
            <person name="Hostetler J."/>
            <person name="Miller J."/>
            <person name="Hammond M."/>
            <person name="Megy K."/>
            <person name="Lawson D."/>
            <person name="Kodira C."/>
            <person name="Sutton G."/>
            <person name="Meyer J."/>
            <person name="Hill C.A."/>
            <person name="Birren B."/>
            <person name="Nene V."/>
            <person name="Collins F."/>
            <person name="Alarcon-Chaidez F."/>
            <person name="Wikel S."/>
            <person name="Strausberg R."/>
        </authorList>
    </citation>
    <scope>NUCLEOTIDE SEQUENCE [LARGE SCALE GENOMIC DNA]</scope>
    <source>
        <strain evidence="11">Wikel</strain>
    </source>
</reference>
<keyword evidence="5" id="KW-0378">Hydrolase</keyword>
<dbReference type="EnsemblMetazoa" id="ISCW024406-RA">
    <property type="protein sequence ID" value="ISCW024406-PA"/>
    <property type="gene ID" value="ISCW024406"/>
</dbReference>
<dbReference type="PaxDb" id="6945-B7PLU3"/>
<dbReference type="PROSITE" id="PS51885">
    <property type="entry name" value="NEPRILYSIN"/>
    <property type="match status" value="1"/>
</dbReference>
<evidence type="ECO:0000256" key="4">
    <source>
        <dbReference type="ARBA" id="ARBA00022723"/>
    </source>
</evidence>
<evidence type="ECO:0000256" key="6">
    <source>
        <dbReference type="ARBA" id="ARBA00022833"/>
    </source>
</evidence>
<dbReference type="InterPro" id="IPR018497">
    <property type="entry name" value="Peptidase_M13_C"/>
</dbReference>
<evidence type="ECO:0000256" key="7">
    <source>
        <dbReference type="ARBA" id="ARBA00023049"/>
    </source>
</evidence>
<keyword evidence="4" id="KW-0479">Metal-binding</keyword>
<sequence>MIVGAVAALGNIVGDLATKLAAPDKSHETTRHPQTRYCSTVDCQKLARLFHKAIDTQKNPCDNFYQYVCGKVLRQYGSRKYSTVSDMGDNLTFAFHRSLSEATPPRKNQSAFDKAASFYQICLQRPDASNRNREVIKKFLKANNLQFNGEGTFDPVHAVYRLLFVENINFLLRVQLDRSLFDNHYMLSLSSSSEFKMWIETRESLIDSKNKYNNYVIDVLAVIGLTEKPALSDTITQIKALENTVVKLKYANISMEKDYVLPVSELSSWFQMDHNKSRVMSENLLAPGDYNIRGPIRDFHFLRSLLVNISPNDLRTYTTWEVLRLLSNVSGLVNIQETQSSLEWYCYTETRKFYSHAVALHIFFPLVNKSRLANIDTMADNIIERLDDTIRKSEWLQGLSLRKTLGKLHRINRQLGYPSGLDTAEGMEDYYRPFPDVTGPYLEAYLKSAAAAMRHLINFVEQPTADPRNIEFETRKVNAYYYHSGEFASFPAAILMPPAFNYGAPPEINYGSLGRIIVHELMHALDRSWTASLRARSRSFFHTVDMEQAYLSKSQCLLKSATRPPEGARVPESWTPELLADHMGQSALIEAYRRASAESAVTIRSLGQFTSEQLFFISFCLFLCSNYKSGALGSHPPSVDRCNVPLKHSPEFAKAFSCPSGSPMNPTNKCSFW</sequence>
<dbReference type="OrthoDB" id="7995352at2759"/>
<evidence type="ECO:0000256" key="3">
    <source>
        <dbReference type="ARBA" id="ARBA00022670"/>
    </source>
</evidence>
<feature type="domain" description="Peptidase M13 C-terminal" evidence="8">
    <location>
        <begin position="478"/>
        <end position="671"/>
    </location>
</feature>
<evidence type="ECO:0000313" key="11">
    <source>
        <dbReference type="Proteomes" id="UP000001555"/>
    </source>
</evidence>